<gene>
    <name evidence="1" type="ORF">GRI97_08120</name>
</gene>
<dbReference type="EMBL" id="WTYJ01000001">
    <property type="protein sequence ID" value="MXO98952.1"/>
    <property type="molecule type" value="Genomic_DNA"/>
</dbReference>
<evidence type="ECO:0000313" key="1">
    <source>
        <dbReference type="EMBL" id="MXO98952.1"/>
    </source>
</evidence>
<dbReference type="InterPro" id="IPR005564">
    <property type="entry name" value="Major_capsid_GpE"/>
</dbReference>
<dbReference type="Proteomes" id="UP000469430">
    <property type="component" value="Unassembled WGS sequence"/>
</dbReference>
<reference evidence="1 2" key="1">
    <citation type="submission" date="2019-12" db="EMBL/GenBank/DDBJ databases">
        <title>Genomic-based taxomic classification of the family Erythrobacteraceae.</title>
        <authorList>
            <person name="Xu L."/>
        </authorList>
    </citation>
    <scope>NUCLEOTIDE SEQUENCE [LARGE SCALE GENOMIC DNA]</scope>
    <source>
        <strain evidence="1 2">S36</strain>
    </source>
</reference>
<dbReference type="RefSeq" id="WP_161390541.1">
    <property type="nucleotide sequence ID" value="NZ_JBHSCP010000001.1"/>
</dbReference>
<protein>
    <submittedName>
        <fullName evidence="1">Major capsid protein</fullName>
    </submittedName>
</protein>
<sequence>MPISMAIFDGEAFEQSSMITGLDKRTYIPNGLDEIIGFEPKRVTTDVVHIGQKNRTNGVIQTTLRGAPIEMRGRDDENARPIRIPRIAEGDKLFAHELAVMAPWQEQTEEDVVAARIAEMQEDLIGDVEMTEEHMRLGALNGTVLDKDLSTIVNYYTEFGIVPPSAIDLGLDDPDMTIGELREKIGTLIVMAIARGAGQGKGARMQIRAVCGDTFWFKLTGHPALEKTYLNYAAAAALREEQLWETFSFGGVLWFHYRGTDDGSTIAINTNQAKVFPYRLKGMFQHVMGAANEFLDLIHQPGRRYVPFLVRDRDRNQWVQPEIYAYPLFLNARPDLVLTATV</sequence>
<accession>A0A6I4TSU0</accession>
<dbReference type="Pfam" id="PF03864">
    <property type="entry name" value="Phage_cap_E"/>
    <property type="match status" value="1"/>
</dbReference>
<organism evidence="1 2">
    <name type="scientific">Croceibacterium xixiisoli</name>
    <dbReference type="NCBI Taxonomy" id="1476466"/>
    <lineage>
        <taxon>Bacteria</taxon>
        <taxon>Pseudomonadati</taxon>
        <taxon>Pseudomonadota</taxon>
        <taxon>Alphaproteobacteria</taxon>
        <taxon>Sphingomonadales</taxon>
        <taxon>Erythrobacteraceae</taxon>
        <taxon>Croceibacterium</taxon>
    </lineage>
</organism>
<keyword evidence="2" id="KW-1185">Reference proteome</keyword>
<dbReference type="AlphaFoldDB" id="A0A6I4TSU0"/>
<proteinExistence type="predicted"/>
<comment type="caution">
    <text evidence="1">The sequence shown here is derived from an EMBL/GenBank/DDBJ whole genome shotgun (WGS) entry which is preliminary data.</text>
</comment>
<name>A0A6I4TSU0_9SPHN</name>
<evidence type="ECO:0000313" key="2">
    <source>
        <dbReference type="Proteomes" id="UP000469430"/>
    </source>
</evidence>
<dbReference type="OrthoDB" id="6388191at2"/>